<dbReference type="PROSITE" id="PS01360">
    <property type="entry name" value="ZF_MYND_1"/>
    <property type="match status" value="1"/>
</dbReference>
<reference evidence="6" key="1">
    <citation type="submission" date="2021-01" db="UniProtKB">
        <authorList>
            <consortium name="EnsemblMetazoa"/>
        </authorList>
    </citation>
    <scope>IDENTIFICATION</scope>
</reference>
<protein>
    <recommendedName>
        <fullName evidence="5">MYND-type domain-containing protein</fullName>
    </recommendedName>
</protein>
<dbReference type="PANTHER" id="PTHR28069:SF2">
    <property type="entry name" value="GH20023P"/>
    <property type="match status" value="1"/>
</dbReference>
<sequence>MTDDLHNFFFYANTCHVCKSSGNESPIRKCSNCKMISYCSKEHQKQHWLQHKNICRVLAEMLDEHDKSNLLEGLRNVSMEEWVKAKMNLMLMASLKLKRKLLPYEEEMFKFPKACVVCHEVNSKSMTDCQMCPCASFCAEHQNDPGHAKICDMLNLCYDLDIASTVFIRNPPRNVVPYHTEMAYLPTSINGFIDLYVNEDKSALVSSDIQKPHISEYLTRSLTLLHAMERLEYTTGSEMTLHIIGANMIEVDGIELWETLLHWLPSLTKLNLVLVGPELDSNNEKTECNICDCCVEKGMKLYLETHGILYKDYVNSNSFVKPDIIVGYNLGIHECENIDSDMDSWSQSIRILPEQKCPFVLTSYTSEEAEKEHKRLCDILQRKVTWLCCEKNPFSSLRPHRDYETEGVYYQNQYIIIYRDLD</sequence>
<dbReference type="InterPro" id="IPR046824">
    <property type="entry name" value="Mss51-like_C"/>
</dbReference>
<dbReference type="InParanoid" id="A0A7M7H1N6"/>
<dbReference type="Pfam" id="PF20179">
    <property type="entry name" value="MSS51_C"/>
    <property type="match status" value="1"/>
</dbReference>
<keyword evidence="1" id="KW-0479">Metal-binding</keyword>
<evidence type="ECO:0000256" key="1">
    <source>
        <dbReference type="ARBA" id="ARBA00022723"/>
    </source>
</evidence>
<gene>
    <name evidence="6" type="primary">103315579</name>
</gene>
<evidence type="ECO:0000313" key="7">
    <source>
        <dbReference type="Proteomes" id="UP000002358"/>
    </source>
</evidence>
<evidence type="ECO:0000256" key="2">
    <source>
        <dbReference type="ARBA" id="ARBA00022771"/>
    </source>
</evidence>
<dbReference type="EnsemblMetazoa" id="XM_032597936">
    <property type="protein sequence ID" value="XP_032453827"/>
    <property type="gene ID" value="LOC103315579"/>
</dbReference>
<dbReference type="PROSITE" id="PS50865">
    <property type="entry name" value="ZF_MYND_2"/>
    <property type="match status" value="1"/>
</dbReference>
<keyword evidence="2 4" id="KW-0863">Zinc-finger</keyword>
<accession>A0A7M7H1N6</accession>
<dbReference type="Pfam" id="PF01753">
    <property type="entry name" value="zf-MYND"/>
    <property type="match status" value="1"/>
</dbReference>
<dbReference type="Gene3D" id="6.10.140.2220">
    <property type="match status" value="1"/>
</dbReference>
<keyword evidence="3" id="KW-0862">Zinc</keyword>
<keyword evidence="7" id="KW-1185">Reference proteome</keyword>
<feature type="domain" description="MYND-type" evidence="5">
    <location>
        <begin position="15"/>
        <end position="55"/>
    </location>
</feature>
<organism evidence="6 7">
    <name type="scientific">Nasonia vitripennis</name>
    <name type="common">Parasitic wasp</name>
    <dbReference type="NCBI Taxonomy" id="7425"/>
    <lineage>
        <taxon>Eukaryota</taxon>
        <taxon>Metazoa</taxon>
        <taxon>Ecdysozoa</taxon>
        <taxon>Arthropoda</taxon>
        <taxon>Hexapoda</taxon>
        <taxon>Insecta</taxon>
        <taxon>Pterygota</taxon>
        <taxon>Neoptera</taxon>
        <taxon>Endopterygota</taxon>
        <taxon>Hymenoptera</taxon>
        <taxon>Apocrita</taxon>
        <taxon>Proctotrupomorpha</taxon>
        <taxon>Chalcidoidea</taxon>
        <taxon>Pteromalidae</taxon>
        <taxon>Pteromalinae</taxon>
        <taxon>Nasonia</taxon>
    </lineage>
</organism>
<dbReference type="SUPFAM" id="SSF144232">
    <property type="entry name" value="HIT/MYND zinc finger-like"/>
    <property type="match status" value="1"/>
</dbReference>
<dbReference type="OrthoDB" id="5282002at2759"/>
<dbReference type="KEGG" id="nvi:103315579"/>
<evidence type="ECO:0000259" key="5">
    <source>
        <dbReference type="PROSITE" id="PS50865"/>
    </source>
</evidence>
<dbReference type="EnsemblMetazoa" id="XM_008205176">
    <property type="protein sequence ID" value="XP_008203398"/>
    <property type="gene ID" value="LOC103315579"/>
</dbReference>
<evidence type="ECO:0000256" key="3">
    <source>
        <dbReference type="ARBA" id="ARBA00022833"/>
    </source>
</evidence>
<dbReference type="Proteomes" id="UP000002358">
    <property type="component" value="Chromosome 3"/>
</dbReference>
<dbReference type="AlphaFoldDB" id="A0A7M7H1N6"/>
<evidence type="ECO:0000313" key="6">
    <source>
        <dbReference type="EnsemblMetazoa" id="XP_008203398"/>
    </source>
</evidence>
<evidence type="ECO:0000256" key="4">
    <source>
        <dbReference type="PROSITE-ProRule" id="PRU00134"/>
    </source>
</evidence>
<dbReference type="GO" id="GO:0008270">
    <property type="term" value="F:zinc ion binding"/>
    <property type="evidence" value="ECO:0007669"/>
    <property type="project" value="UniProtKB-KW"/>
</dbReference>
<name>A0A7M7H1N6_NASVI</name>
<dbReference type="OMA" id="EEMFKFP"/>
<proteinExistence type="predicted"/>
<dbReference type="InterPro" id="IPR002893">
    <property type="entry name" value="Znf_MYND"/>
</dbReference>
<dbReference type="PANTHER" id="PTHR28069">
    <property type="entry name" value="GH20023P"/>
    <property type="match status" value="1"/>
</dbReference>